<dbReference type="EMBL" id="BARS01045672">
    <property type="protein sequence ID" value="GAG35334.1"/>
    <property type="molecule type" value="Genomic_DNA"/>
</dbReference>
<dbReference type="InterPro" id="IPR051198">
    <property type="entry name" value="BchE-like"/>
</dbReference>
<dbReference type="Gene3D" id="3.40.50.280">
    <property type="entry name" value="Cobalamin-binding domain"/>
    <property type="match status" value="1"/>
</dbReference>
<evidence type="ECO:0000256" key="1">
    <source>
        <dbReference type="ARBA" id="ARBA00001966"/>
    </source>
</evidence>
<feature type="non-terminal residue" evidence="7">
    <location>
        <position position="247"/>
    </location>
</feature>
<name>X0WWH5_9ZZZZ</name>
<dbReference type="InterPro" id="IPR007197">
    <property type="entry name" value="rSAM"/>
</dbReference>
<evidence type="ECO:0000259" key="6">
    <source>
        <dbReference type="PROSITE" id="PS51332"/>
    </source>
</evidence>
<dbReference type="SFLD" id="SFLDS00029">
    <property type="entry name" value="Radical_SAM"/>
    <property type="match status" value="1"/>
</dbReference>
<proteinExistence type="predicted"/>
<sequence length="247" mass="29131">TKVEEKLFYSVLNDLKPQLLAFSLVSPNFKLYQRFYPEIKRRGSYKILIGGWQASLNPEETIKYCDYLCVGEGEEVILKLIEKIKIGSMPIDVPNIWFKCSNIIVKQKVEPLNSDLSKYPIPIIDNKCSLYIHNNKIHYEDPYINNVRYGTNIGRGCPYKCTYCSNSYMVNKVYPGQWSKIRYRTVDHVIAELKQAKEKILGLKCINFYDEVFLPQKEWAKEFFKRYKKEINIPFYCMFFPGTCKEE</sequence>
<keyword evidence="2" id="KW-0949">S-adenosyl-L-methionine</keyword>
<dbReference type="GO" id="GO:0003824">
    <property type="term" value="F:catalytic activity"/>
    <property type="evidence" value="ECO:0007669"/>
    <property type="project" value="InterPro"/>
</dbReference>
<comment type="cofactor">
    <cofactor evidence="1">
        <name>[4Fe-4S] cluster</name>
        <dbReference type="ChEBI" id="CHEBI:49883"/>
    </cofactor>
</comment>
<dbReference type="Pfam" id="PF04055">
    <property type="entry name" value="Radical_SAM"/>
    <property type="match status" value="1"/>
</dbReference>
<feature type="non-terminal residue" evidence="7">
    <location>
        <position position="1"/>
    </location>
</feature>
<evidence type="ECO:0000256" key="3">
    <source>
        <dbReference type="ARBA" id="ARBA00022723"/>
    </source>
</evidence>
<protein>
    <recommendedName>
        <fullName evidence="6">B12-binding domain-containing protein</fullName>
    </recommendedName>
</protein>
<dbReference type="PANTHER" id="PTHR43409">
    <property type="entry name" value="ANAEROBIC MAGNESIUM-PROTOPORPHYRIN IX MONOMETHYL ESTER CYCLASE-RELATED"/>
    <property type="match status" value="1"/>
</dbReference>
<dbReference type="PROSITE" id="PS51332">
    <property type="entry name" value="B12_BINDING"/>
    <property type="match status" value="1"/>
</dbReference>
<feature type="domain" description="B12-binding" evidence="6">
    <location>
        <begin position="1"/>
        <end position="91"/>
    </location>
</feature>
<dbReference type="GO" id="GO:0046872">
    <property type="term" value="F:metal ion binding"/>
    <property type="evidence" value="ECO:0007669"/>
    <property type="project" value="UniProtKB-KW"/>
</dbReference>
<evidence type="ECO:0000313" key="7">
    <source>
        <dbReference type="EMBL" id="GAG35334.1"/>
    </source>
</evidence>
<comment type="caution">
    <text evidence="7">The sequence shown here is derived from an EMBL/GenBank/DDBJ whole genome shotgun (WGS) entry which is preliminary data.</text>
</comment>
<keyword evidence="5" id="KW-0411">Iron-sulfur</keyword>
<dbReference type="GO" id="GO:0031419">
    <property type="term" value="F:cobalamin binding"/>
    <property type="evidence" value="ECO:0007669"/>
    <property type="project" value="InterPro"/>
</dbReference>
<dbReference type="InterPro" id="IPR006158">
    <property type="entry name" value="Cobalamin-bd"/>
</dbReference>
<accession>X0WWH5</accession>
<keyword evidence="4" id="KW-0408">Iron</keyword>
<dbReference type="AlphaFoldDB" id="X0WWH5"/>
<dbReference type="Gene3D" id="3.20.20.70">
    <property type="entry name" value="Aldolase class I"/>
    <property type="match status" value="1"/>
</dbReference>
<evidence type="ECO:0000256" key="2">
    <source>
        <dbReference type="ARBA" id="ARBA00022691"/>
    </source>
</evidence>
<dbReference type="InterPro" id="IPR058240">
    <property type="entry name" value="rSAM_sf"/>
</dbReference>
<gene>
    <name evidence="7" type="ORF">S01H1_68848</name>
</gene>
<dbReference type="SUPFAM" id="SSF102114">
    <property type="entry name" value="Radical SAM enzymes"/>
    <property type="match status" value="1"/>
</dbReference>
<evidence type="ECO:0000256" key="4">
    <source>
        <dbReference type="ARBA" id="ARBA00023004"/>
    </source>
</evidence>
<keyword evidence="3" id="KW-0479">Metal-binding</keyword>
<organism evidence="7">
    <name type="scientific">marine sediment metagenome</name>
    <dbReference type="NCBI Taxonomy" id="412755"/>
    <lineage>
        <taxon>unclassified sequences</taxon>
        <taxon>metagenomes</taxon>
        <taxon>ecological metagenomes</taxon>
    </lineage>
</organism>
<evidence type="ECO:0000256" key="5">
    <source>
        <dbReference type="ARBA" id="ARBA00023014"/>
    </source>
</evidence>
<dbReference type="GO" id="GO:0051536">
    <property type="term" value="F:iron-sulfur cluster binding"/>
    <property type="evidence" value="ECO:0007669"/>
    <property type="project" value="UniProtKB-KW"/>
</dbReference>
<reference evidence="7" key="1">
    <citation type="journal article" date="2014" name="Front. Microbiol.">
        <title>High frequency of phylogenetically diverse reductive dehalogenase-homologous genes in deep subseafloor sedimentary metagenomes.</title>
        <authorList>
            <person name="Kawai M."/>
            <person name="Futagami T."/>
            <person name="Toyoda A."/>
            <person name="Takaki Y."/>
            <person name="Nishi S."/>
            <person name="Hori S."/>
            <person name="Arai W."/>
            <person name="Tsubouchi T."/>
            <person name="Morono Y."/>
            <person name="Uchiyama I."/>
            <person name="Ito T."/>
            <person name="Fujiyama A."/>
            <person name="Inagaki F."/>
            <person name="Takami H."/>
        </authorList>
    </citation>
    <scope>NUCLEOTIDE SEQUENCE</scope>
    <source>
        <strain evidence="7">Expedition CK06-06</strain>
    </source>
</reference>
<dbReference type="InterPro" id="IPR013785">
    <property type="entry name" value="Aldolase_TIM"/>
</dbReference>
<dbReference type="SFLD" id="SFLDG01082">
    <property type="entry name" value="B12-binding_domain_containing"/>
    <property type="match status" value="1"/>
</dbReference>